<dbReference type="AlphaFoldDB" id="A0A225W9C1"/>
<comment type="caution">
    <text evidence="1">The sequence shown here is derived from an EMBL/GenBank/DDBJ whole genome shotgun (WGS) entry which is preliminary data.</text>
</comment>
<name>A0A225W9C1_9STRA</name>
<sequence length="83" mass="9340">MTLKNAFKNPDEVKFIFGLEIDHGYSAKTFTISQTRYIDDVGNHFNQQDAKGVMNPCEAGVKSTKDQSPKAEAEFMIMKGKSY</sequence>
<dbReference type="OrthoDB" id="430476at2759"/>
<evidence type="ECO:0000313" key="2">
    <source>
        <dbReference type="Proteomes" id="UP000198211"/>
    </source>
</evidence>
<reference evidence="2" key="1">
    <citation type="submission" date="2017-03" db="EMBL/GenBank/DDBJ databases">
        <title>Phytopthora megakarya and P. palmivora, two closely related causual agents of cacao black pod achieved similar genome size and gene model numbers by different mechanisms.</title>
        <authorList>
            <person name="Ali S."/>
            <person name="Shao J."/>
            <person name="Larry D.J."/>
            <person name="Kronmiller B."/>
            <person name="Shen D."/>
            <person name="Strem M.D."/>
            <person name="Melnick R.L."/>
            <person name="Guiltinan M.J."/>
            <person name="Tyler B.M."/>
            <person name="Meinhardt L.W."/>
            <person name="Bailey B.A."/>
        </authorList>
    </citation>
    <scope>NUCLEOTIDE SEQUENCE [LARGE SCALE GENOMIC DNA]</scope>
    <source>
        <strain evidence="2">zdho120</strain>
    </source>
</reference>
<dbReference type="Proteomes" id="UP000198211">
    <property type="component" value="Unassembled WGS sequence"/>
</dbReference>
<proteinExistence type="predicted"/>
<protein>
    <submittedName>
        <fullName evidence="1">Polyprotein</fullName>
    </submittedName>
</protein>
<dbReference type="EMBL" id="NBNE01001361">
    <property type="protein sequence ID" value="OWZ14336.1"/>
    <property type="molecule type" value="Genomic_DNA"/>
</dbReference>
<gene>
    <name evidence="1" type="ORF">PHMEG_00012198</name>
</gene>
<keyword evidence="2" id="KW-1185">Reference proteome</keyword>
<accession>A0A225W9C1</accession>
<evidence type="ECO:0000313" key="1">
    <source>
        <dbReference type="EMBL" id="OWZ14336.1"/>
    </source>
</evidence>
<organism evidence="1 2">
    <name type="scientific">Phytophthora megakarya</name>
    <dbReference type="NCBI Taxonomy" id="4795"/>
    <lineage>
        <taxon>Eukaryota</taxon>
        <taxon>Sar</taxon>
        <taxon>Stramenopiles</taxon>
        <taxon>Oomycota</taxon>
        <taxon>Peronosporomycetes</taxon>
        <taxon>Peronosporales</taxon>
        <taxon>Peronosporaceae</taxon>
        <taxon>Phytophthora</taxon>
    </lineage>
</organism>